<dbReference type="EMBL" id="RJVQ01000001">
    <property type="protein sequence ID" value="RQW65069.1"/>
    <property type="molecule type" value="Genomic_DNA"/>
</dbReference>
<comment type="caution">
    <text evidence="2">The sequence shown here is derived from an EMBL/GenBank/DDBJ whole genome shotgun (WGS) entry which is preliminary data.</text>
</comment>
<reference evidence="2 3" key="1">
    <citation type="submission" date="2018-11" db="EMBL/GenBank/DDBJ databases">
        <title>Vibrio LJC006 sp. nov., isolated from seawater during the bloom of the enteromorpha.</title>
        <authorList>
            <person name="Liang J."/>
        </authorList>
    </citation>
    <scope>NUCLEOTIDE SEQUENCE [LARGE SCALE GENOMIC DNA]</scope>
    <source>
        <strain evidence="2 3">LJC006</strain>
    </source>
</reference>
<evidence type="ECO:0008006" key="4">
    <source>
        <dbReference type="Google" id="ProtNLM"/>
    </source>
</evidence>
<sequence>MLTLAKKQSQRNKSQLISGLSVIILLAVSGQCAAAENEQDTKYDLSSYTAEQAYDAGRLMRAQFKDSMARPYLKYSADKGNANSAYLYAMDIVSSNPNAETPELAREYLIKAANEGQLDATYYLYKNGTWFRNATRLKYRNSYHDGSIELAESDPGKASFNLYRYYSDLNNKKSSYYLKKSQQYLYAPAVLQSSIASFDEQSNPKLNSKFIRDVEFIANKGYMPALRACVDYYEEKNKFDQALEWKEEALNYGDLMSLASLAKIYAGMVPSYSFVKTDLIKSYAYLSMYIDSAGKNRFSHLYSMMENLYSDISEKMTKEQKDKANALINKFKEKQVIFYNYDLLWNS</sequence>
<accession>A0A3N9TL41</accession>
<keyword evidence="1" id="KW-0732">Signal</keyword>
<gene>
    <name evidence="2" type="ORF">EES38_03280</name>
</gene>
<feature type="signal peptide" evidence="1">
    <location>
        <begin position="1"/>
        <end position="34"/>
    </location>
</feature>
<dbReference type="Proteomes" id="UP000281112">
    <property type="component" value="Unassembled WGS sequence"/>
</dbReference>
<feature type="chain" id="PRO_5017965853" description="Sel1 repeat family protein" evidence="1">
    <location>
        <begin position="35"/>
        <end position="347"/>
    </location>
</feature>
<dbReference type="SUPFAM" id="SSF81901">
    <property type="entry name" value="HCP-like"/>
    <property type="match status" value="1"/>
</dbReference>
<evidence type="ECO:0000313" key="2">
    <source>
        <dbReference type="EMBL" id="RQW65069.1"/>
    </source>
</evidence>
<protein>
    <recommendedName>
        <fullName evidence="4">Sel1 repeat family protein</fullName>
    </recommendedName>
</protein>
<proteinExistence type="predicted"/>
<name>A0A3N9TL41_9VIBR</name>
<dbReference type="InterPro" id="IPR011990">
    <property type="entry name" value="TPR-like_helical_dom_sf"/>
</dbReference>
<keyword evidence="3" id="KW-1185">Reference proteome</keyword>
<evidence type="ECO:0000256" key="1">
    <source>
        <dbReference type="SAM" id="SignalP"/>
    </source>
</evidence>
<organism evidence="2 3">
    <name type="scientific">Vibrio viridaestus</name>
    <dbReference type="NCBI Taxonomy" id="2487322"/>
    <lineage>
        <taxon>Bacteria</taxon>
        <taxon>Pseudomonadati</taxon>
        <taxon>Pseudomonadota</taxon>
        <taxon>Gammaproteobacteria</taxon>
        <taxon>Vibrionales</taxon>
        <taxon>Vibrionaceae</taxon>
        <taxon>Vibrio</taxon>
    </lineage>
</organism>
<dbReference type="AlphaFoldDB" id="A0A3N9TL41"/>
<evidence type="ECO:0000313" key="3">
    <source>
        <dbReference type="Proteomes" id="UP000281112"/>
    </source>
</evidence>
<dbReference type="Gene3D" id="1.25.40.10">
    <property type="entry name" value="Tetratricopeptide repeat domain"/>
    <property type="match status" value="1"/>
</dbReference>